<feature type="signal peptide" evidence="1">
    <location>
        <begin position="1"/>
        <end position="23"/>
    </location>
</feature>
<dbReference type="InterPro" id="IPR011990">
    <property type="entry name" value="TPR-like_helical_dom_sf"/>
</dbReference>
<dbReference type="STRING" id="246191.SAMN05660337_0416"/>
<dbReference type="AlphaFoldDB" id="A0A1G9BTS5"/>
<gene>
    <name evidence="2" type="ORF">SAMN05660337_0416</name>
</gene>
<evidence type="ECO:0000313" key="2">
    <source>
        <dbReference type="EMBL" id="SDK42783.1"/>
    </source>
</evidence>
<proteinExistence type="predicted"/>
<dbReference type="EMBL" id="FNGA01000001">
    <property type="protein sequence ID" value="SDK42783.1"/>
    <property type="molecule type" value="Genomic_DNA"/>
</dbReference>
<evidence type="ECO:0000256" key="1">
    <source>
        <dbReference type="SAM" id="SignalP"/>
    </source>
</evidence>
<reference evidence="3" key="1">
    <citation type="submission" date="2016-10" db="EMBL/GenBank/DDBJ databases">
        <authorList>
            <person name="Varghese N."/>
            <person name="Submissions S."/>
        </authorList>
    </citation>
    <scope>NUCLEOTIDE SEQUENCE [LARGE SCALE GENOMIC DNA]</scope>
    <source>
        <strain evidence="3">DSM 16995</strain>
    </source>
</reference>
<dbReference type="Proteomes" id="UP000199053">
    <property type="component" value="Unassembled WGS sequence"/>
</dbReference>
<keyword evidence="3" id="KW-1185">Reference proteome</keyword>
<accession>A0A1G9BTS5</accession>
<protein>
    <submittedName>
        <fullName evidence="2">Uncharacterized protein</fullName>
    </submittedName>
</protein>
<dbReference type="Gene3D" id="1.25.40.10">
    <property type="entry name" value="Tetratricopeptide repeat domain"/>
    <property type="match status" value="1"/>
</dbReference>
<keyword evidence="1" id="KW-0732">Signal</keyword>
<organism evidence="2 3">
    <name type="scientific">Maridesulfovibrio ferrireducens</name>
    <dbReference type="NCBI Taxonomy" id="246191"/>
    <lineage>
        <taxon>Bacteria</taxon>
        <taxon>Pseudomonadati</taxon>
        <taxon>Thermodesulfobacteriota</taxon>
        <taxon>Desulfovibrionia</taxon>
        <taxon>Desulfovibrionales</taxon>
        <taxon>Desulfovibrionaceae</taxon>
        <taxon>Maridesulfovibrio</taxon>
    </lineage>
</organism>
<dbReference type="Gene3D" id="3.10.20.310">
    <property type="entry name" value="membrane protein fhac"/>
    <property type="match status" value="1"/>
</dbReference>
<name>A0A1G9BTS5_9BACT</name>
<dbReference type="RefSeq" id="WP_092157757.1">
    <property type="nucleotide sequence ID" value="NZ_FNGA01000001.1"/>
</dbReference>
<dbReference type="InterPro" id="IPR019734">
    <property type="entry name" value="TPR_rpt"/>
</dbReference>
<dbReference type="SMART" id="SM00028">
    <property type="entry name" value="TPR"/>
    <property type="match status" value="3"/>
</dbReference>
<sequence length="902" mass="99778">MRFQSILRLFCFITMLLAFNAIAATASPTIAIEDFKDKSGQPASEFKEFLINSLTEAGFLCSNSSEIRSDVRYTLAGIVKKNKKGTSYSALLTDRFSLEPEVFFNGKQIGGTNTAPAASKLSKSVESLLSNQIITSVEIFGDSRLTPNAIMALAQIRPGETASPEKLIAGRIILENCGLFENAQLYITPGPEGRKLKITVKEGVMVIASSMPGPGKAVLDNILGPPVNDLPKFPDLPEALAQKISNTNSTGFIAHEAEKALAKFELSDSNYTPEDLEHLICVASAIRNKIYSYDRSCNNMCIILLKLCSVLDSKTVRNITEQLQSNLPLTASDSNTMEKTLARIEFLNQSYSAAAETQISLASRLYTESPHAPTIPWILFSLGEQALKAEDIKRSAPLLKAAISVSSLPVSPEMLILTAQTQYSNLDRSSGDTASALLRPLLAEPNLNLFIQKQIKMMPHWAALCETVIAITDDDDFRLQLKKGDALILLDRPDLAEPLFHRLHEERPDDARPFTGFGRLAFQRTGNLYSARPYIERGSKLKQRDRFFYELALAYTLKRIAGEALPTIRIKGRHSEEASATRFLLPRAALYAEGYEQFNKAQALLIKSGITVLDEWLSYTTMENDAACENMFMQTDLLKKELPDSEEILSANYFFSTFSTDRDSIRKMLILPLVNSIGLKPRIAQLNLLIREMSISPTKELAEATEAAVVSIATDAENRSRVVALQADALAIVGLYMNSEENLIRAKSLYDLAVDLSNSPEKGRLLNNQACVYLTLGKKSEADDLYDEAMDNSPDFPEVVTLGKTVSSFPQKELETELLAYIEKVETMELKQAAKDILGTKPEKTDENSALNISSQSGSLHVLLKETSVTDSDYDNLEGLQLNFSYESNPWLLPAKTKEKQQ</sequence>
<evidence type="ECO:0000313" key="3">
    <source>
        <dbReference type="Proteomes" id="UP000199053"/>
    </source>
</evidence>
<feature type="chain" id="PRO_5011512492" evidence="1">
    <location>
        <begin position="24"/>
        <end position="902"/>
    </location>
</feature>
<dbReference type="OrthoDB" id="5437646at2"/>
<dbReference type="SUPFAM" id="SSF48452">
    <property type="entry name" value="TPR-like"/>
    <property type="match status" value="1"/>
</dbReference>